<reference evidence="3" key="1">
    <citation type="submission" date="2016-10" db="EMBL/GenBank/DDBJ databases">
        <authorList>
            <person name="Varghese N."/>
            <person name="Submissions S."/>
        </authorList>
    </citation>
    <scope>NUCLEOTIDE SEQUENCE [LARGE SCALE GENOMIC DNA]</scope>
    <source>
        <strain evidence="3">DSM 17616</strain>
    </source>
</reference>
<keyword evidence="2" id="KW-0808">Transferase</keyword>
<keyword evidence="3" id="KW-1185">Reference proteome</keyword>
<name>A0A1H6MF74_9GAMM</name>
<protein>
    <submittedName>
        <fullName evidence="2">Glutathione S-transferase</fullName>
    </submittedName>
</protein>
<dbReference type="AlphaFoldDB" id="A0A1H6MF74"/>
<evidence type="ECO:0000313" key="2">
    <source>
        <dbReference type="EMBL" id="SEH96931.1"/>
    </source>
</evidence>
<dbReference type="PANTHER" id="PTHR42673">
    <property type="entry name" value="MALEYLACETOACETATE ISOMERASE"/>
    <property type="match status" value="1"/>
</dbReference>
<feature type="domain" description="GST N-terminal" evidence="1">
    <location>
        <begin position="2"/>
        <end position="82"/>
    </location>
</feature>
<dbReference type="SUPFAM" id="SSF52833">
    <property type="entry name" value="Thioredoxin-like"/>
    <property type="match status" value="1"/>
</dbReference>
<dbReference type="STRING" id="173990.SAMN05660691_02481"/>
<dbReference type="Gene3D" id="3.40.30.10">
    <property type="entry name" value="Glutaredoxin"/>
    <property type="match status" value="1"/>
</dbReference>
<dbReference type="GO" id="GO:0006559">
    <property type="term" value="P:L-phenylalanine catabolic process"/>
    <property type="evidence" value="ECO:0007669"/>
    <property type="project" value="TreeGrafter"/>
</dbReference>
<sequence length="228" mass="25785">MRELYIANKNYSSWSLRPWVLMHQLNIPFIEQLVPFSQQGNFEKFRTFSPSGKVPCLVQKDIVVWDSLAIAEYLYESYPTVWPKDVKARAFARCAAAEMHSGFSTLRNTCGMSCGHRVQLHQLTPALLLDINRLSELFEQGIRQFGGPFLAGKAFCAADAFFAPVAFRMQSYGLPFSKVATSYLQHLLALPAMQDWYKQALAEPWVDQAHDDEIAAAGQIIADQRQTS</sequence>
<gene>
    <name evidence="2" type="ORF">SAMN05660691_02481</name>
</gene>
<dbReference type="GO" id="GO:0016034">
    <property type="term" value="F:maleylacetoacetate isomerase activity"/>
    <property type="evidence" value="ECO:0007669"/>
    <property type="project" value="TreeGrafter"/>
</dbReference>
<dbReference type="InterPro" id="IPR004045">
    <property type="entry name" value="Glutathione_S-Trfase_N"/>
</dbReference>
<dbReference type="InterPro" id="IPR036282">
    <property type="entry name" value="Glutathione-S-Trfase_C_sf"/>
</dbReference>
<dbReference type="InterPro" id="IPR036249">
    <property type="entry name" value="Thioredoxin-like_sf"/>
</dbReference>
<dbReference type="RefSeq" id="WP_092793740.1">
    <property type="nucleotide sequence ID" value="NZ_FNXF01000009.1"/>
</dbReference>
<accession>A0A1H6MF74</accession>
<dbReference type="CDD" id="cd03043">
    <property type="entry name" value="GST_N_1"/>
    <property type="match status" value="1"/>
</dbReference>
<dbReference type="OrthoDB" id="9799538at2"/>
<dbReference type="Gene3D" id="1.20.1050.10">
    <property type="match status" value="1"/>
</dbReference>
<dbReference type="SFLD" id="SFLDS00019">
    <property type="entry name" value="Glutathione_Transferase_(cytos"/>
    <property type="match status" value="1"/>
</dbReference>
<dbReference type="SUPFAM" id="SSF47616">
    <property type="entry name" value="GST C-terminal domain-like"/>
    <property type="match status" value="1"/>
</dbReference>
<dbReference type="GO" id="GO:0006749">
    <property type="term" value="P:glutathione metabolic process"/>
    <property type="evidence" value="ECO:0007669"/>
    <property type="project" value="TreeGrafter"/>
</dbReference>
<evidence type="ECO:0000313" key="3">
    <source>
        <dbReference type="Proteomes" id="UP000199371"/>
    </source>
</evidence>
<dbReference type="Pfam" id="PF13409">
    <property type="entry name" value="GST_N_2"/>
    <property type="match status" value="1"/>
</dbReference>
<dbReference type="InterPro" id="IPR040079">
    <property type="entry name" value="Glutathione_S-Trfase"/>
</dbReference>
<proteinExistence type="predicted"/>
<dbReference type="PANTHER" id="PTHR42673:SF4">
    <property type="entry name" value="MALEYLACETOACETATE ISOMERASE"/>
    <property type="match status" value="1"/>
</dbReference>
<evidence type="ECO:0000259" key="1">
    <source>
        <dbReference type="PROSITE" id="PS50404"/>
    </source>
</evidence>
<dbReference type="GO" id="GO:0004364">
    <property type="term" value="F:glutathione transferase activity"/>
    <property type="evidence" value="ECO:0007669"/>
    <property type="project" value="TreeGrafter"/>
</dbReference>
<organism evidence="2 3">
    <name type="scientific">Rheinheimera pacifica</name>
    <dbReference type="NCBI Taxonomy" id="173990"/>
    <lineage>
        <taxon>Bacteria</taxon>
        <taxon>Pseudomonadati</taxon>
        <taxon>Pseudomonadota</taxon>
        <taxon>Gammaproteobacteria</taxon>
        <taxon>Chromatiales</taxon>
        <taxon>Chromatiaceae</taxon>
        <taxon>Rheinheimera</taxon>
    </lineage>
</organism>
<dbReference type="Proteomes" id="UP000199371">
    <property type="component" value="Unassembled WGS sequence"/>
</dbReference>
<dbReference type="PROSITE" id="PS50404">
    <property type="entry name" value="GST_NTER"/>
    <property type="match status" value="1"/>
</dbReference>
<dbReference type="EMBL" id="FNXF01000009">
    <property type="protein sequence ID" value="SEH96931.1"/>
    <property type="molecule type" value="Genomic_DNA"/>
</dbReference>